<organism evidence="2 3">
    <name type="scientific">Arthrobacter wenxiniae</name>
    <dbReference type="NCBI Taxonomy" id="2713570"/>
    <lineage>
        <taxon>Bacteria</taxon>
        <taxon>Bacillati</taxon>
        <taxon>Actinomycetota</taxon>
        <taxon>Actinomycetes</taxon>
        <taxon>Micrococcales</taxon>
        <taxon>Micrococcaceae</taxon>
        <taxon>Arthrobacter</taxon>
    </lineage>
</organism>
<keyword evidence="3" id="KW-1185">Reference proteome</keyword>
<accession>A0A7Y7M109</accession>
<dbReference type="RefSeq" id="WP_176636301.1">
    <property type="nucleotide sequence ID" value="NZ_JAAMFM010000035.1"/>
</dbReference>
<dbReference type="EMBL" id="JAAMFM010000035">
    <property type="protein sequence ID" value="NVM96579.1"/>
    <property type="molecule type" value="Genomic_DNA"/>
</dbReference>
<dbReference type="AlphaFoldDB" id="A0A7Y7M109"/>
<gene>
    <name evidence="2" type="ORF">G6034_17030</name>
</gene>
<feature type="domain" description="Polynucleotide kinase-phosphatase ligase" evidence="1">
    <location>
        <begin position="17"/>
        <end position="75"/>
    </location>
</feature>
<reference evidence="2 3" key="1">
    <citation type="submission" date="2020-02" db="EMBL/GenBank/DDBJ databases">
        <title>Genome sequence of strain AETb3-4.</title>
        <authorList>
            <person name="Gao J."/>
            <person name="Zhang X."/>
        </authorList>
    </citation>
    <scope>NUCLEOTIDE SEQUENCE [LARGE SCALE GENOMIC DNA]</scope>
    <source>
        <strain evidence="2 3">AETb3-4</strain>
    </source>
</reference>
<protein>
    <recommendedName>
        <fullName evidence="1">Polynucleotide kinase-phosphatase ligase domain-containing protein</fullName>
    </recommendedName>
</protein>
<evidence type="ECO:0000313" key="3">
    <source>
        <dbReference type="Proteomes" id="UP000543556"/>
    </source>
</evidence>
<sequence length="85" mass="9645">MRQRIELGGGIDLRQQEWIEPAEPDRPWDRKVGHRLSMALRGYALGHESLERLVADKPLGRVHRAAFAVLAMESEAASPRPRSFT</sequence>
<dbReference type="InterPro" id="IPR032380">
    <property type="entry name" value="PNKP_ligase_dom"/>
</dbReference>
<dbReference type="Gene3D" id="3.30.470.30">
    <property type="entry name" value="DNA ligase/mRNA capping enzyme"/>
    <property type="match status" value="1"/>
</dbReference>
<dbReference type="Proteomes" id="UP000543556">
    <property type="component" value="Unassembled WGS sequence"/>
</dbReference>
<evidence type="ECO:0000259" key="1">
    <source>
        <dbReference type="Pfam" id="PF16542"/>
    </source>
</evidence>
<evidence type="ECO:0000313" key="2">
    <source>
        <dbReference type="EMBL" id="NVM96579.1"/>
    </source>
</evidence>
<comment type="caution">
    <text evidence="2">The sequence shown here is derived from an EMBL/GenBank/DDBJ whole genome shotgun (WGS) entry which is preliminary data.</text>
</comment>
<dbReference type="Pfam" id="PF16542">
    <property type="entry name" value="PNKP_ligase"/>
    <property type="match status" value="1"/>
</dbReference>
<name>A0A7Y7M109_9MICC</name>
<proteinExistence type="predicted"/>